<dbReference type="PATRIC" id="fig|1550241.5.peg.531"/>
<dbReference type="GO" id="GO:0051604">
    <property type="term" value="P:protein maturation"/>
    <property type="evidence" value="ECO:0007669"/>
    <property type="project" value="InterPro"/>
</dbReference>
<dbReference type="InterPro" id="IPR000688">
    <property type="entry name" value="HypA/HybF"/>
</dbReference>
<dbReference type="GeneID" id="25401083"/>
<evidence type="ECO:0000256" key="3">
    <source>
        <dbReference type="ARBA" id="ARBA00022833"/>
    </source>
</evidence>
<organism evidence="4 5">
    <name type="scientific">Infirmifilum uzonense</name>
    <dbReference type="NCBI Taxonomy" id="1550241"/>
    <lineage>
        <taxon>Archaea</taxon>
        <taxon>Thermoproteota</taxon>
        <taxon>Thermoprotei</taxon>
        <taxon>Thermofilales</taxon>
        <taxon>Thermofilaceae</taxon>
        <taxon>Infirmifilum</taxon>
    </lineage>
</organism>
<dbReference type="PANTHER" id="PTHR34535:SF3">
    <property type="entry name" value="HYDROGENASE MATURATION FACTOR HYPA"/>
    <property type="match status" value="1"/>
</dbReference>
<dbReference type="Proteomes" id="UP000067434">
    <property type="component" value="Chromosome"/>
</dbReference>
<protein>
    <submittedName>
        <fullName evidence="4">Hydrogenase nickel incorporation protein</fullName>
    </submittedName>
</protein>
<accession>A0A0F7FGZ6</accession>
<dbReference type="GO" id="GO:0008270">
    <property type="term" value="F:zinc ion binding"/>
    <property type="evidence" value="ECO:0007669"/>
    <property type="project" value="TreeGrafter"/>
</dbReference>
<dbReference type="RefSeq" id="WP_052883777.1">
    <property type="nucleotide sequence ID" value="NZ_CP009961.1"/>
</dbReference>
<dbReference type="PIRSF" id="PIRSF004761">
    <property type="entry name" value="Hydrgn_mat_HypA"/>
    <property type="match status" value="1"/>
</dbReference>
<dbReference type="HOGENOM" id="CLU_126929_2_0_2"/>
<name>A0A0F7FGZ6_9CREN</name>
<evidence type="ECO:0000256" key="1">
    <source>
        <dbReference type="ARBA" id="ARBA00022596"/>
    </source>
</evidence>
<keyword evidence="5" id="KW-1185">Reference proteome</keyword>
<keyword evidence="1" id="KW-0533">Nickel</keyword>
<evidence type="ECO:0000256" key="2">
    <source>
        <dbReference type="ARBA" id="ARBA00022723"/>
    </source>
</evidence>
<dbReference type="OrthoDB" id="36835at2157"/>
<evidence type="ECO:0000313" key="4">
    <source>
        <dbReference type="EMBL" id="AKG38379.1"/>
    </source>
</evidence>
<dbReference type="KEGG" id="thf:MA03_02590"/>
<sequence length="131" mass="15053">MHEWALAEAVARTVEELVVKGRDVREVEVVLGELQAVDEGVFELALKELFEEMRREKGIDVQGFKITREKAAFKCQVCGHTWTLEEWPVKEEFREAVHFVPEVVHSHYSCPRCGSRDFEITAGRGVKVRVI</sequence>
<reference evidence="4 5" key="1">
    <citation type="journal article" date="2015" name="Stand. Genomic Sci.">
        <title>Complete genome sequence of and proposal of Thermofilum uzonense sp. nov. a novel hyperthermophilic crenarchaeon and emended description of the genus Thermofilum.</title>
        <authorList>
            <person name="Toshchakov S.V."/>
            <person name="Korzhenkov A.A."/>
            <person name="Samarov N.I."/>
            <person name="Mazunin I.O."/>
            <person name="Mozhey O.I."/>
            <person name="Shmyr I.S."/>
            <person name="Derbikova K.S."/>
            <person name="Taranov E.A."/>
            <person name="Dominova I.N."/>
            <person name="Bonch-Osmolovskaya E.A."/>
            <person name="Patrushev M.V."/>
            <person name="Podosokorskaya O.A."/>
            <person name="Kublanov I.V."/>
        </authorList>
    </citation>
    <scope>NUCLEOTIDE SEQUENCE [LARGE SCALE GENOMIC DNA]</scope>
    <source>
        <strain evidence="4 5">1807-2</strain>
    </source>
</reference>
<dbReference type="SUPFAM" id="SSF57802">
    <property type="entry name" value="Rubredoxin-like"/>
    <property type="match status" value="1"/>
</dbReference>
<keyword evidence="3" id="KW-0862">Zinc</keyword>
<proteinExistence type="predicted"/>
<dbReference type="STRING" id="1550241.MA03_02590"/>
<keyword evidence="2" id="KW-0479">Metal-binding</keyword>
<dbReference type="EMBL" id="CP009961">
    <property type="protein sequence ID" value="AKG38379.1"/>
    <property type="molecule type" value="Genomic_DNA"/>
</dbReference>
<dbReference type="Pfam" id="PF01155">
    <property type="entry name" value="HypA"/>
    <property type="match status" value="1"/>
</dbReference>
<gene>
    <name evidence="4" type="primary">hypA</name>
    <name evidence="4" type="ORF">MA03_02590</name>
</gene>
<dbReference type="GO" id="GO:0016151">
    <property type="term" value="F:nickel cation binding"/>
    <property type="evidence" value="ECO:0007669"/>
    <property type="project" value="InterPro"/>
</dbReference>
<dbReference type="Gene3D" id="3.30.2320.80">
    <property type="match status" value="1"/>
</dbReference>
<dbReference type="PANTHER" id="PTHR34535">
    <property type="entry name" value="HYDROGENASE MATURATION FACTOR HYPA"/>
    <property type="match status" value="1"/>
</dbReference>
<dbReference type="NCBIfam" id="NF003008">
    <property type="entry name" value="PRK03824.1"/>
    <property type="match status" value="1"/>
</dbReference>
<dbReference type="AlphaFoldDB" id="A0A0F7FGZ6"/>
<evidence type="ECO:0000313" key="5">
    <source>
        <dbReference type="Proteomes" id="UP000067434"/>
    </source>
</evidence>